<organism evidence="1 2">
    <name type="scientific">Hexamita inflata</name>
    <dbReference type="NCBI Taxonomy" id="28002"/>
    <lineage>
        <taxon>Eukaryota</taxon>
        <taxon>Metamonada</taxon>
        <taxon>Diplomonadida</taxon>
        <taxon>Hexamitidae</taxon>
        <taxon>Hexamitinae</taxon>
        <taxon>Hexamita</taxon>
    </lineage>
</organism>
<reference evidence="1 2" key="1">
    <citation type="submission" date="2024-07" db="EMBL/GenBank/DDBJ databases">
        <authorList>
            <person name="Akdeniz Z."/>
        </authorList>
    </citation>
    <scope>NUCLEOTIDE SEQUENCE [LARGE SCALE GENOMIC DNA]</scope>
</reference>
<name>A0ABP1HPK8_9EUKA</name>
<proteinExistence type="predicted"/>
<dbReference type="Proteomes" id="UP001642409">
    <property type="component" value="Unassembled WGS sequence"/>
</dbReference>
<gene>
    <name evidence="1" type="ORF">HINF_LOCUS16160</name>
</gene>
<dbReference type="EMBL" id="CAXDID020000039">
    <property type="protein sequence ID" value="CAL5999316.1"/>
    <property type="molecule type" value="Genomic_DNA"/>
</dbReference>
<comment type="caution">
    <text evidence="1">The sequence shown here is derived from an EMBL/GenBank/DDBJ whole genome shotgun (WGS) entry which is preliminary data.</text>
</comment>
<sequence length="737" mass="80546">MSDAGKPCTQDIQCQSGQCVLSYTDHNSYKCSNPNLSNTCTGGFMLVLFDDFSTDCKGALGTQCQPTQKDFCAYSCYPEVGASDSLCSQKFLDCSSQTGTVSAILTSSSPIQEICAKQNGEICNQQDICLSGQCYQTYEDHNIKKCSTLITCGSNTQVHISSTESACKYPNGSACTSNNDCLSKACYPSFDNNNNLKCSVTKTCSTGEIQVYIDNSTSQCKKVTGEICSSSQDCANQQCYSDFSHASDLKCAKFIQCTSNQIQYYIDNSNSDCKALNGQICSNESNCVSKACYLTLNDSSQMKCSVPVTCSQPNIGYHKDDSNSKCFIPGGEPCNLNDGTCAYGCFQYQMGAIYKCSAGSSPTCNEQNIGLMKTPDYLVKCYLIADQDCSQANDLCQFTCLMDIDQNKRKCSSNYITCSGQFQPFIQSKNPVCKLNNGIICNNDSDCLSNACYINFSYVILNQKLCAKKVTCTDRIPVYVNQNLSSKTNLIVQIKHVIQQKLVFISVQFQLLSTNYLLLSTCLSPNTQFYQDNQTSVCKLAAGLSCSSNADCGYNSCFVDFSAINQYFCAVQITCSKYETQVYIDSTNSACKQSIGETCSTLQNQDCVTKACYQTVADSSVSKCSVPITCTALQSQYFQDNTQSICKLAIGIDCTDNSECIHQACYLIISNTSKYKCAIPTTCVSPAQQYFKDSSTSVCKIADGFDCQNNSDCLSNSCFTNYTVVGPRNAFLNQEEE</sequence>
<evidence type="ECO:0000313" key="2">
    <source>
        <dbReference type="Proteomes" id="UP001642409"/>
    </source>
</evidence>
<evidence type="ECO:0000313" key="1">
    <source>
        <dbReference type="EMBL" id="CAL5999316.1"/>
    </source>
</evidence>
<protein>
    <submittedName>
        <fullName evidence="1">Uncharacterized protein</fullName>
    </submittedName>
</protein>
<keyword evidence="2" id="KW-1185">Reference proteome</keyword>
<accession>A0ABP1HPK8</accession>